<evidence type="ECO:0000313" key="1">
    <source>
        <dbReference type="EMBL" id="AIF02123.1"/>
    </source>
</evidence>
<dbReference type="EMBL" id="KF900641">
    <property type="protein sequence ID" value="AIF02123.1"/>
    <property type="molecule type" value="Genomic_DNA"/>
</dbReference>
<sequence length="87" mass="10086">MDDQEFAYRIQKKIERSTGQSIELRVDHQETGQLQVEFNREVPLVVVGANVFQFSGFARMCIEYAVASIRVQRSIDVLEFHLLLARN</sequence>
<reference evidence="1" key="1">
    <citation type="journal article" date="2014" name="Genome Biol. Evol.">
        <title>Pangenome evidence for extensive interdomain horizontal transfer affecting lineage core and shell genes in uncultured planktonic thaumarchaeota and euryarchaeota.</title>
        <authorList>
            <person name="Deschamps P."/>
            <person name="Zivanovic Y."/>
            <person name="Moreira D."/>
            <person name="Rodriguez-Valera F."/>
            <person name="Lopez-Garcia P."/>
        </authorList>
    </citation>
    <scope>NUCLEOTIDE SEQUENCE</scope>
</reference>
<dbReference type="AlphaFoldDB" id="A0A075GKD5"/>
<protein>
    <submittedName>
        <fullName evidence="1">Uncharacterized protein</fullName>
    </submittedName>
</protein>
<accession>A0A075GKD5</accession>
<proteinExistence type="predicted"/>
<organism evidence="1">
    <name type="scientific">uncultured marine group II/III euryarchaeote KM3_153_G11</name>
    <dbReference type="NCBI Taxonomy" id="1457896"/>
    <lineage>
        <taxon>Archaea</taxon>
        <taxon>Methanobacteriati</taxon>
        <taxon>Methanobacteriota</taxon>
        <taxon>environmental samples</taxon>
    </lineage>
</organism>
<name>A0A075GKD5_9EURY</name>